<dbReference type="InterPro" id="IPR027417">
    <property type="entry name" value="P-loop_NTPase"/>
</dbReference>
<dbReference type="SMART" id="SM00534">
    <property type="entry name" value="MUTSac"/>
    <property type="match status" value="1"/>
</dbReference>
<reference evidence="6 7" key="1">
    <citation type="journal article" date="2019" name="Sci. Rep.">
        <title>Orb-weaving spider Araneus ventricosus genome elucidates the spidroin gene catalogue.</title>
        <authorList>
            <person name="Kono N."/>
            <person name="Nakamura H."/>
            <person name="Ohtoshi R."/>
            <person name="Moran D.A.P."/>
            <person name="Shinohara A."/>
            <person name="Yoshida Y."/>
            <person name="Fujiwara M."/>
            <person name="Mori M."/>
            <person name="Tomita M."/>
            <person name="Arakawa K."/>
        </authorList>
    </citation>
    <scope>NUCLEOTIDE SEQUENCE [LARGE SCALE GENOMIC DNA]</scope>
</reference>
<protein>
    <submittedName>
        <fullName evidence="6">DNA mismatch repair protein Msh3</fullName>
    </submittedName>
</protein>
<dbReference type="GO" id="GO:0006312">
    <property type="term" value="P:mitotic recombination"/>
    <property type="evidence" value="ECO:0007669"/>
    <property type="project" value="TreeGrafter"/>
</dbReference>
<organism evidence="6 7">
    <name type="scientific">Araneus ventricosus</name>
    <name type="common">Orbweaver spider</name>
    <name type="synonym">Epeira ventricosa</name>
    <dbReference type="NCBI Taxonomy" id="182803"/>
    <lineage>
        <taxon>Eukaryota</taxon>
        <taxon>Metazoa</taxon>
        <taxon>Ecdysozoa</taxon>
        <taxon>Arthropoda</taxon>
        <taxon>Chelicerata</taxon>
        <taxon>Arachnida</taxon>
        <taxon>Araneae</taxon>
        <taxon>Araneomorphae</taxon>
        <taxon>Entelegynae</taxon>
        <taxon>Araneoidea</taxon>
        <taxon>Araneidae</taxon>
        <taxon>Araneus</taxon>
    </lineage>
</organism>
<dbReference type="PANTHER" id="PTHR11361:SF122">
    <property type="entry name" value="DNA MISMATCH REPAIR PROTEIN MSH3"/>
    <property type="match status" value="1"/>
</dbReference>
<feature type="domain" description="DNA mismatch repair proteins mutS family" evidence="5">
    <location>
        <begin position="107"/>
        <end position="232"/>
    </location>
</feature>
<evidence type="ECO:0000259" key="5">
    <source>
        <dbReference type="SMART" id="SM00534"/>
    </source>
</evidence>
<gene>
    <name evidence="6" type="primary">Msh3</name>
    <name evidence="6" type="ORF">AVEN_100481_1</name>
</gene>
<dbReference type="InterPro" id="IPR000432">
    <property type="entry name" value="DNA_mismatch_repair_MutS_C"/>
</dbReference>
<dbReference type="GO" id="GO:0006298">
    <property type="term" value="P:mismatch repair"/>
    <property type="evidence" value="ECO:0007669"/>
    <property type="project" value="InterPro"/>
</dbReference>
<dbReference type="GO" id="GO:0030983">
    <property type="term" value="F:mismatched DNA binding"/>
    <property type="evidence" value="ECO:0007669"/>
    <property type="project" value="InterPro"/>
</dbReference>
<proteinExistence type="predicted"/>
<accession>A0A4Y2JEF2</accession>
<evidence type="ECO:0000256" key="3">
    <source>
        <dbReference type="ARBA" id="ARBA00023125"/>
    </source>
</evidence>
<dbReference type="OrthoDB" id="121051at2759"/>
<dbReference type="PANTHER" id="PTHR11361">
    <property type="entry name" value="DNA MISMATCH REPAIR PROTEIN MUTS FAMILY MEMBER"/>
    <property type="match status" value="1"/>
</dbReference>
<keyword evidence="7" id="KW-1185">Reference proteome</keyword>
<dbReference type="GO" id="GO:0140664">
    <property type="term" value="F:ATP-dependent DNA damage sensor activity"/>
    <property type="evidence" value="ECO:0007669"/>
    <property type="project" value="InterPro"/>
</dbReference>
<evidence type="ECO:0000256" key="2">
    <source>
        <dbReference type="ARBA" id="ARBA00022840"/>
    </source>
</evidence>
<dbReference type="Proteomes" id="UP000499080">
    <property type="component" value="Unassembled WGS sequence"/>
</dbReference>
<keyword evidence="3" id="KW-0238">DNA-binding</keyword>
<evidence type="ECO:0000313" key="6">
    <source>
        <dbReference type="EMBL" id="GBM87642.1"/>
    </source>
</evidence>
<sequence>MSTSSSDQQFACSDWFRWSGRRIPDLPQKLIFSCLLSSLKPPQPLANFFGSPHEQRQNFIIELYLNKTYSACNCTSIIGKKRKLLVMGKKLDCYFSLSKVAKEDNYCRPHMIDSVEPVFSIHQGWHPIITKIMGEENQFVANDLDMSTKCYTLFVTHYPPVVELEKHYPENISVVHMGYILKDNEDDLSDIETVTFLYNVVSGVSEKSYGINVAALAGIPKDVLLEAQKISQLTEFRSIIKRKIKSLMQKLTSASSNC</sequence>
<dbReference type="GO" id="GO:0005634">
    <property type="term" value="C:nucleus"/>
    <property type="evidence" value="ECO:0007669"/>
    <property type="project" value="TreeGrafter"/>
</dbReference>
<dbReference type="InterPro" id="IPR045076">
    <property type="entry name" value="MutS"/>
</dbReference>
<dbReference type="EMBL" id="BGPR01003398">
    <property type="protein sequence ID" value="GBM87642.1"/>
    <property type="molecule type" value="Genomic_DNA"/>
</dbReference>
<dbReference type="Gene3D" id="3.40.50.300">
    <property type="entry name" value="P-loop containing nucleotide triphosphate hydrolases"/>
    <property type="match status" value="2"/>
</dbReference>
<evidence type="ECO:0000256" key="4">
    <source>
        <dbReference type="ARBA" id="ARBA00023204"/>
    </source>
</evidence>
<keyword evidence="2" id="KW-0067">ATP-binding</keyword>
<evidence type="ECO:0000313" key="7">
    <source>
        <dbReference type="Proteomes" id="UP000499080"/>
    </source>
</evidence>
<name>A0A4Y2JEF2_ARAVE</name>
<dbReference type="AlphaFoldDB" id="A0A4Y2JEF2"/>
<keyword evidence="4" id="KW-0227">DNA damage</keyword>
<dbReference type="GO" id="GO:0005524">
    <property type="term" value="F:ATP binding"/>
    <property type="evidence" value="ECO:0007669"/>
    <property type="project" value="UniProtKB-KW"/>
</dbReference>
<dbReference type="Pfam" id="PF00488">
    <property type="entry name" value="MutS_V"/>
    <property type="match status" value="1"/>
</dbReference>
<keyword evidence="4" id="KW-0234">DNA repair</keyword>
<evidence type="ECO:0000256" key="1">
    <source>
        <dbReference type="ARBA" id="ARBA00022741"/>
    </source>
</evidence>
<comment type="caution">
    <text evidence="6">The sequence shown here is derived from an EMBL/GenBank/DDBJ whole genome shotgun (WGS) entry which is preliminary data.</text>
</comment>
<keyword evidence="1" id="KW-0547">Nucleotide-binding</keyword>
<dbReference type="SUPFAM" id="SSF52540">
    <property type="entry name" value="P-loop containing nucleoside triphosphate hydrolases"/>
    <property type="match status" value="1"/>
</dbReference>